<accession>A0A9W7ZQV4</accession>
<evidence type="ECO:0000256" key="2">
    <source>
        <dbReference type="ARBA" id="ARBA00004308"/>
    </source>
</evidence>
<keyword evidence="5" id="KW-0808">Transferase</keyword>
<dbReference type="Pfam" id="PF00097">
    <property type="entry name" value="zf-C3HC4"/>
    <property type="match status" value="1"/>
</dbReference>
<dbReference type="GO" id="GO:0006511">
    <property type="term" value="P:ubiquitin-dependent protein catabolic process"/>
    <property type="evidence" value="ECO:0007669"/>
    <property type="project" value="InterPro"/>
</dbReference>
<feature type="domain" description="RING-type" evidence="14">
    <location>
        <begin position="162"/>
        <end position="203"/>
    </location>
</feature>
<dbReference type="GO" id="GO:0005783">
    <property type="term" value="C:endoplasmic reticulum"/>
    <property type="evidence" value="ECO:0007669"/>
    <property type="project" value="InterPro"/>
</dbReference>
<evidence type="ECO:0000256" key="12">
    <source>
        <dbReference type="SAM" id="MobiDB-lite"/>
    </source>
</evidence>
<comment type="caution">
    <text evidence="15">The sequence shown here is derived from an EMBL/GenBank/DDBJ whole genome shotgun (WGS) entry which is preliminary data.</text>
</comment>
<dbReference type="InterPro" id="IPR013083">
    <property type="entry name" value="Znf_RING/FYVE/PHD"/>
</dbReference>
<dbReference type="AlphaFoldDB" id="A0A9W7ZQV4"/>
<dbReference type="GO" id="GO:0008270">
    <property type="term" value="F:zinc ion binding"/>
    <property type="evidence" value="ECO:0007669"/>
    <property type="project" value="UniProtKB-KW"/>
</dbReference>
<evidence type="ECO:0000256" key="8">
    <source>
        <dbReference type="ARBA" id="ARBA00022786"/>
    </source>
</evidence>
<evidence type="ECO:0000256" key="10">
    <source>
        <dbReference type="ARBA" id="ARBA00023136"/>
    </source>
</evidence>
<feature type="compositionally biased region" description="Low complexity" evidence="12">
    <location>
        <begin position="11"/>
        <end position="27"/>
    </location>
</feature>
<feature type="compositionally biased region" description="Polar residues" evidence="12">
    <location>
        <begin position="60"/>
        <end position="72"/>
    </location>
</feature>
<organism evidence="15 16">
    <name type="scientific">Tieghemiomyces parasiticus</name>
    <dbReference type="NCBI Taxonomy" id="78921"/>
    <lineage>
        <taxon>Eukaryota</taxon>
        <taxon>Fungi</taxon>
        <taxon>Fungi incertae sedis</taxon>
        <taxon>Zoopagomycota</taxon>
        <taxon>Kickxellomycotina</taxon>
        <taxon>Dimargaritomycetes</taxon>
        <taxon>Dimargaritales</taxon>
        <taxon>Dimargaritaceae</taxon>
        <taxon>Tieghemiomyces</taxon>
    </lineage>
</organism>
<keyword evidence="9" id="KW-0862">Zinc</keyword>
<dbReference type="SUPFAM" id="SSF57850">
    <property type="entry name" value="RING/U-box"/>
    <property type="match status" value="1"/>
</dbReference>
<protein>
    <recommendedName>
        <fullName evidence="4">RING-type E3 ubiquitin transferase</fullName>
        <ecNumber evidence="4">2.3.2.27</ecNumber>
    </recommendedName>
</protein>
<evidence type="ECO:0000256" key="6">
    <source>
        <dbReference type="ARBA" id="ARBA00022723"/>
    </source>
</evidence>
<sequence>MAHLRDESVPADSTSATAATAARLATESTDHSELVTSETTTGPDTNLAVPPPAASGEPQGPTTASPSAANTSDDTDTPRATTLRRRRAATNPDTSDRAGSPGPTDDQNWTLVDRLAPPAPDGGREAPGMSFPSPSAPSTTTDHPPPPAADKHAPESSGEFSCNICFDTASSPVLTRCGHLYCWPCLHQWLQSQARNPLCPVCKAGCEADQVIPVYGRGKERVDPRLQDPAVPARPAAQRPEPRPRQPGPANPFSMFWDMGPGVYNVHMGATHPVAVSAGLDFGLFPSLFGMQFNFRAPQPPVTPGNPNSDEALAAAQIQAQQAFISRLFLALGMLILVSIILY</sequence>
<evidence type="ECO:0000256" key="7">
    <source>
        <dbReference type="ARBA" id="ARBA00022771"/>
    </source>
</evidence>
<feature type="region of interest" description="Disordered" evidence="12">
    <location>
        <begin position="219"/>
        <end position="251"/>
    </location>
</feature>
<keyword evidence="16" id="KW-1185">Reference proteome</keyword>
<keyword evidence="13" id="KW-1133">Transmembrane helix</keyword>
<dbReference type="InterPro" id="IPR045103">
    <property type="entry name" value="RNF5/RNF185-like"/>
</dbReference>
<evidence type="ECO:0000313" key="15">
    <source>
        <dbReference type="EMBL" id="KAJ1906658.1"/>
    </source>
</evidence>
<evidence type="ECO:0000313" key="16">
    <source>
        <dbReference type="Proteomes" id="UP001150569"/>
    </source>
</evidence>
<comment type="catalytic activity">
    <reaction evidence="1">
        <text>S-ubiquitinyl-[E2 ubiquitin-conjugating enzyme]-L-cysteine + [acceptor protein]-L-lysine = [E2 ubiquitin-conjugating enzyme]-L-cysteine + N(6)-ubiquitinyl-[acceptor protein]-L-lysine.</text>
        <dbReference type="EC" id="2.3.2.27"/>
    </reaction>
</comment>
<comment type="pathway">
    <text evidence="3">Protein modification; protein ubiquitination.</text>
</comment>
<keyword evidence="6" id="KW-0479">Metal-binding</keyword>
<feature type="compositionally biased region" description="Polar residues" evidence="12">
    <location>
        <begin position="34"/>
        <end position="44"/>
    </location>
</feature>
<evidence type="ECO:0000256" key="11">
    <source>
        <dbReference type="PROSITE-ProRule" id="PRU00175"/>
    </source>
</evidence>
<evidence type="ECO:0000256" key="5">
    <source>
        <dbReference type="ARBA" id="ARBA00022679"/>
    </source>
</evidence>
<dbReference type="EMBL" id="JANBPT010001564">
    <property type="protein sequence ID" value="KAJ1906658.1"/>
    <property type="molecule type" value="Genomic_DNA"/>
</dbReference>
<comment type="subcellular location">
    <subcellularLocation>
        <location evidence="2">Endomembrane system</location>
    </subcellularLocation>
</comment>
<keyword evidence="8" id="KW-0833">Ubl conjugation pathway</keyword>
<reference evidence="15" key="1">
    <citation type="submission" date="2022-07" db="EMBL/GenBank/DDBJ databases">
        <title>Phylogenomic reconstructions and comparative analyses of Kickxellomycotina fungi.</title>
        <authorList>
            <person name="Reynolds N.K."/>
            <person name="Stajich J.E."/>
            <person name="Barry K."/>
            <person name="Grigoriev I.V."/>
            <person name="Crous P."/>
            <person name="Smith M.E."/>
        </authorList>
    </citation>
    <scope>NUCLEOTIDE SEQUENCE</scope>
    <source>
        <strain evidence="15">RSA 861</strain>
    </source>
</reference>
<evidence type="ECO:0000256" key="13">
    <source>
        <dbReference type="SAM" id="Phobius"/>
    </source>
</evidence>
<gene>
    <name evidence="15" type="ORF">IWQ60_012027</name>
</gene>
<dbReference type="SMART" id="SM00184">
    <property type="entry name" value="RING"/>
    <property type="match status" value="1"/>
</dbReference>
<dbReference type="Gene3D" id="3.30.40.10">
    <property type="entry name" value="Zinc/RING finger domain, C3HC4 (zinc finger)"/>
    <property type="match status" value="1"/>
</dbReference>
<feature type="compositionally biased region" description="Low complexity" evidence="12">
    <location>
        <begin position="229"/>
        <end position="239"/>
    </location>
</feature>
<dbReference type="InterPro" id="IPR017907">
    <property type="entry name" value="Znf_RING_CS"/>
</dbReference>
<evidence type="ECO:0000256" key="4">
    <source>
        <dbReference type="ARBA" id="ARBA00012483"/>
    </source>
</evidence>
<dbReference type="GO" id="GO:0061630">
    <property type="term" value="F:ubiquitin protein ligase activity"/>
    <property type="evidence" value="ECO:0007669"/>
    <property type="project" value="UniProtKB-EC"/>
</dbReference>
<keyword evidence="7 11" id="KW-0863">Zinc-finger</keyword>
<feature type="transmembrane region" description="Helical" evidence="13">
    <location>
        <begin position="324"/>
        <end position="342"/>
    </location>
</feature>
<name>A0A9W7ZQV4_9FUNG</name>
<proteinExistence type="predicted"/>
<evidence type="ECO:0000259" key="14">
    <source>
        <dbReference type="PROSITE" id="PS50089"/>
    </source>
</evidence>
<dbReference type="PROSITE" id="PS50089">
    <property type="entry name" value="ZF_RING_2"/>
    <property type="match status" value="1"/>
</dbReference>
<dbReference type="EC" id="2.3.2.27" evidence="4"/>
<keyword evidence="10 13" id="KW-0472">Membrane</keyword>
<evidence type="ECO:0000256" key="1">
    <source>
        <dbReference type="ARBA" id="ARBA00000900"/>
    </source>
</evidence>
<dbReference type="InterPro" id="IPR001841">
    <property type="entry name" value="Znf_RING"/>
</dbReference>
<evidence type="ECO:0000256" key="3">
    <source>
        <dbReference type="ARBA" id="ARBA00004906"/>
    </source>
</evidence>
<dbReference type="OrthoDB" id="6270329at2759"/>
<dbReference type="PROSITE" id="PS00518">
    <property type="entry name" value="ZF_RING_1"/>
    <property type="match status" value="1"/>
</dbReference>
<dbReference type="CDD" id="cd16534">
    <property type="entry name" value="RING-HC_RNF5-like"/>
    <property type="match status" value="1"/>
</dbReference>
<dbReference type="InterPro" id="IPR018957">
    <property type="entry name" value="Znf_C3HC4_RING-type"/>
</dbReference>
<feature type="compositionally biased region" description="Low complexity" evidence="12">
    <location>
        <begin position="132"/>
        <end position="142"/>
    </location>
</feature>
<dbReference type="Proteomes" id="UP001150569">
    <property type="component" value="Unassembled WGS sequence"/>
</dbReference>
<evidence type="ECO:0000256" key="9">
    <source>
        <dbReference type="ARBA" id="ARBA00022833"/>
    </source>
</evidence>
<keyword evidence="13" id="KW-0812">Transmembrane</keyword>
<dbReference type="PANTHER" id="PTHR12313">
    <property type="entry name" value="E3 UBIQUITIN-PROTEIN LIGASE RNF5-RELATED"/>
    <property type="match status" value="1"/>
</dbReference>
<feature type="region of interest" description="Disordered" evidence="12">
    <location>
        <begin position="1"/>
        <end position="157"/>
    </location>
</feature>